<feature type="signal peptide" evidence="10">
    <location>
        <begin position="1"/>
        <end position="21"/>
    </location>
</feature>
<accession>A0A174CHR9</accession>
<evidence type="ECO:0000259" key="11">
    <source>
        <dbReference type="Pfam" id="PF00593"/>
    </source>
</evidence>
<dbReference type="Pfam" id="PF00593">
    <property type="entry name" value="TonB_dep_Rec_b-barrel"/>
    <property type="match status" value="1"/>
</dbReference>
<dbReference type="InterPro" id="IPR023997">
    <property type="entry name" value="TonB-dep_OMP_SusC/RagA_CS"/>
</dbReference>
<evidence type="ECO:0000256" key="6">
    <source>
        <dbReference type="ARBA" id="ARBA00023136"/>
    </source>
</evidence>
<dbReference type="InterPro" id="IPR037066">
    <property type="entry name" value="Plug_dom_sf"/>
</dbReference>
<organism evidence="13 15">
    <name type="scientific">Phocaeicola vulgatus</name>
    <name type="common">Bacteroides vulgatus</name>
    <dbReference type="NCBI Taxonomy" id="821"/>
    <lineage>
        <taxon>Bacteria</taxon>
        <taxon>Pseudomonadati</taxon>
        <taxon>Bacteroidota</taxon>
        <taxon>Bacteroidia</taxon>
        <taxon>Bacteroidales</taxon>
        <taxon>Bacteroidaceae</taxon>
        <taxon>Phocaeicola</taxon>
    </lineage>
</organism>
<comment type="subcellular location">
    <subcellularLocation>
        <location evidence="1 8">Cell outer membrane</location>
        <topology evidence="1 8">Multi-pass membrane protein</topology>
    </subcellularLocation>
</comment>
<evidence type="ECO:0000313" key="13">
    <source>
        <dbReference type="EMBL" id="CUO11328.1"/>
    </source>
</evidence>
<keyword evidence="4 8" id="KW-0812">Transmembrane</keyword>
<keyword evidence="7 8" id="KW-0998">Cell outer membrane</keyword>
<evidence type="ECO:0000256" key="8">
    <source>
        <dbReference type="PROSITE-ProRule" id="PRU01360"/>
    </source>
</evidence>
<evidence type="ECO:0000256" key="4">
    <source>
        <dbReference type="ARBA" id="ARBA00022692"/>
    </source>
</evidence>
<dbReference type="SUPFAM" id="SSF49464">
    <property type="entry name" value="Carboxypeptidase regulatory domain-like"/>
    <property type="match status" value="1"/>
</dbReference>
<reference evidence="14 16" key="2">
    <citation type="submission" date="2018-08" db="EMBL/GenBank/DDBJ databases">
        <title>A genome reference for cultivated species of the human gut microbiota.</title>
        <authorList>
            <person name="Zou Y."/>
            <person name="Xue W."/>
            <person name="Luo G."/>
        </authorList>
    </citation>
    <scope>NUCLEOTIDE SEQUENCE [LARGE SCALE GENOMIC DNA]</scope>
    <source>
        <strain evidence="14 16">AF39-8AT</strain>
    </source>
</reference>
<gene>
    <name evidence="14" type="ORF">DW043_19425</name>
    <name evidence="13" type="ORF">ERS852457_01357</name>
</gene>
<sequence length="1048" mass="116253">MKRKLMLLLTCLFVGIGLVTAQITKVTGTVISEEDGLPVVGASILVKGTTVGTVTDMDGKFTLSNVPSSAKTLVVSFIGMATQEVNIKANLNIVLKSDTEQLEEVMVVAYGTAKKSSFTGSAAVVKNDKIEKMQTSDVTKALAGAVSGVQITTASGAPGSGTSIRVRGLGSINASSEPLIVVDGSPFDGDLSMINSQDVESMTVLKDAAANALYGARGANGVVLITTKRGKIGKATITVDAKWGSNSRGVPEYDVMRDPATYYTTYWRELKGMYEANGEANPGQLASNALITDSGSGLSYNVTTVGNNEVVLPDGTFNPNARIKYADNWEKEMFHSGLRQEYNVNMNGANEKTSYYLSFGYLDDEGYIVKSGFTRYSARLRLEHQFNKNIKMGGNFAYVNTSTVATSATEEQDQTAGTNMFYVSRTMAPIYPIYKRDENGNFMYDSHGRIVYDYGDTPGMQRPVSGNSNALGSQSLDDRKNGKDYFSGNMFAEISFLKDFKFTFRAGIENDNTRQMVFQNGEYGQFTAQNGIATHYSTRNMTINLQELLTWERTFGEHSVNVLLGHETYQNKYDYLYGSKNNFALWGSTSLNHAVSNPQAGSYVTEYTTEGFLGRVEYNYKDRYYFSGSYRRDASSVFHPDYRWGNFWSVGASWRLKEENFLKDVEWLDNLKFKVSYGSQGNDYLLLNGVRNRYAYMDQFSVSNNNGQPAITQTYKGNDKLKWETNYNFNTGIEFSVLNGRLSGGFEFFSRYAKDLLFNRPLAASTGSNSYPDNIGDMRNTGFEVELSGDIIRTSKINWNISVNATTYKNKILTLPEEKRESGIWNGIFKMVEGGSYYDYYIKEWAGVDPEDGKAMWYKDVTDKNGNTTKETTKTYSEATDYKAGCALPDLYGGISTSLNAYGFDFSIALTYQLGGQGYDYTYATLMNSAQGAGTNYHNDILNAWTPENKYTDVPKLNAKESNNNSTSTRFLTSTSYLSLQNISVGYTLPKNWIAKLGCESLRVYFVADNVALLSARKGYDPRTNWNGESNYNYSALRSISGGITMKF</sequence>
<evidence type="ECO:0000256" key="10">
    <source>
        <dbReference type="SAM" id="SignalP"/>
    </source>
</evidence>
<dbReference type="Pfam" id="PF13715">
    <property type="entry name" value="CarbopepD_reg_2"/>
    <property type="match status" value="1"/>
</dbReference>
<name>A0A174CHR9_PHOVU</name>
<dbReference type="PROSITE" id="PS52016">
    <property type="entry name" value="TONB_DEPENDENT_REC_3"/>
    <property type="match status" value="1"/>
</dbReference>
<dbReference type="Proteomes" id="UP000095333">
    <property type="component" value="Unassembled WGS sequence"/>
</dbReference>
<keyword evidence="2 8" id="KW-0813">Transport</keyword>
<dbReference type="GO" id="GO:0009279">
    <property type="term" value="C:cell outer membrane"/>
    <property type="evidence" value="ECO:0007669"/>
    <property type="project" value="UniProtKB-SubCell"/>
</dbReference>
<feature type="chain" id="PRO_5008019177" evidence="10">
    <location>
        <begin position="22"/>
        <end position="1048"/>
    </location>
</feature>
<keyword evidence="13" id="KW-0675">Receptor</keyword>
<dbReference type="InterPro" id="IPR039426">
    <property type="entry name" value="TonB-dep_rcpt-like"/>
</dbReference>
<dbReference type="NCBIfam" id="TIGR04057">
    <property type="entry name" value="SusC_RagA_signa"/>
    <property type="match status" value="1"/>
</dbReference>
<evidence type="ECO:0000313" key="15">
    <source>
        <dbReference type="Proteomes" id="UP000095333"/>
    </source>
</evidence>
<dbReference type="InterPro" id="IPR012910">
    <property type="entry name" value="Plug_dom"/>
</dbReference>
<keyword evidence="10" id="KW-0732">Signal</keyword>
<dbReference type="InterPro" id="IPR036942">
    <property type="entry name" value="Beta-barrel_TonB_sf"/>
</dbReference>
<comment type="similarity">
    <text evidence="8 9">Belongs to the TonB-dependent receptor family.</text>
</comment>
<keyword evidence="3 8" id="KW-1134">Transmembrane beta strand</keyword>
<protein>
    <submittedName>
        <fullName evidence="13 14">TonB-dependent receptor</fullName>
    </submittedName>
</protein>
<dbReference type="Gene3D" id="2.170.130.10">
    <property type="entry name" value="TonB-dependent receptor, plug domain"/>
    <property type="match status" value="1"/>
</dbReference>
<dbReference type="InterPro" id="IPR023996">
    <property type="entry name" value="TonB-dep_OMP_SusC/RagA"/>
</dbReference>
<evidence type="ECO:0000256" key="7">
    <source>
        <dbReference type="ARBA" id="ARBA00023237"/>
    </source>
</evidence>
<evidence type="ECO:0000256" key="1">
    <source>
        <dbReference type="ARBA" id="ARBA00004571"/>
    </source>
</evidence>
<dbReference type="Pfam" id="PF07715">
    <property type="entry name" value="Plug"/>
    <property type="match status" value="1"/>
</dbReference>
<dbReference type="Gene3D" id="2.40.170.20">
    <property type="entry name" value="TonB-dependent receptor, beta-barrel domain"/>
    <property type="match status" value="1"/>
</dbReference>
<dbReference type="EMBL" id="CYZI01000005">
    <property type="protein sequence ID" value="CUO11328.1"/>
    <property type="molecule type" value="Genomic_DNA"/>
</dbReference>
<feature type="domain" description="TonB-dependent receptor plug" evidence="12">
    <location>
        <begin position="115"/>
        <end position="222"/>
    </location>
</feature>
<dbReference type="EMBL" id="QROB01000039">
    <property type="protein sequence ID" value="RHK83290.1"/>
    <property type="molecule type" value="Genomic_DNA"/>
</dbReference>
<evidence type="ECO:0000259" key="12">
    <source>
        <dbReference type="Pfam" id="PF07715"/>
    </source>
</evidence>
<dbReference type="FunFam" id="2.60.40.1120:FF:000003">
    <property type="entry name" value="Outer membrane protein Omp121"/>
    <property type="match status" value="1"/>
</dbReference>
<evidence type="ECO:0000256" key="3">
    <source>
        <dbReference type="ARBA" id="ARBA00022452"/>
    </source>
</evidence>
<reference evidence="13 15" key="1">
    <citation type="submission" date="2015-09" db="EMBL/GenBank/DDBJ databases">
        <authorList>
            <consortium name="Pathogen Informatics"/>
        </authorList>
    </citation>
    <scope>NUCLEOTIDE SEQUENCE [LARGE SCALE GENOMIC DNA]</scope>
    <source>
        <strain evidence="13 15">2789STDY5834842</strain>
    </source>
</reference>
<keyword evidence="6 8" id="KW-0472">Membrane</keyword>
<evidence type="ECO:0000256" key="2">
    <source>
        <dbReference type="ARBA" id="ARBA00022448"/>
    </source>
</evidence>
<dbReference type="NCBIfam" id="TIGR04056">
    <property type="entry name" value="OMP_RagA_SusC"/>
    <property type="match status" value="1"/>
</dbReference>
<dbReference type="InterPro" id="IPR000531">
    <property type="entry name" value="Beta-barrel_TonB"/>
</dbReference>
<dbReference type="Proteomes" id="UP000286392">
    <property type="component" value="Unassembled WGS sequence"/>
</dbReference>
<dbReference type="InterPro" id="IPR008969">
    <property type="entry name" value="CarboxyPept-like_regulatory"/>
</dbReference>
<evidence type="ECO:0000256" key="9">
    <source>
        <dbReference type="RuleBase" id="RU003357"/>
    </source>
</evidence>
<keyword evidence="5 9" id="KW-0798">TonB box</keyword>
<dbReference type="AlphaFoldDB" id="A0A174CHR9"/>
<proteinExistence type="inferred from homology"/>
<dbReference type="SUPFAM" id="SSF56935">
    <property type="entry name" value="Porins"/>
    <property type="match status" value="1"/>
</dbReference>
<evidence type="ECO:0000256" key="5">
    <source>
        <dbReference type="ARBA" id="ARBA00023077"/>
    </source>
</evidence>
<evidence type="ECO:0000313" key="16">
    <source>
        <dbReference type="Proteomes" id="UP000286392"/>
    </source>
</evidence>
<dbReference type="Gene3D" id="2.60.40.1120">
    <property type="entry name" value="Carboxypeptidase-like, regulatory domain"/>
    <property type="match status" value="1"/>
</dbReference>
<evidence type="ECO:0000313" key="14">
    <source>
        <dbReference type="EMBL" id="RHK83290.1"/>
    </source>
</evidence>
<dbReference type="RefSeq" id="WP_057249973.1">
    <property type="nucleotide sequence ID" value="NZ_CAXSLB010000057.1"/>
</dbReference>
<feature type="domain" description="TonB-dependent receptor-like beta-barrel" evidence="11">
    <location>
        <begin position="461"/>
        <end position="1010"/>
    </location>
</feature>